<name>A0A151IUG0_9HYME</name>
<accession>A0A151IUG0</accession>
<feature type="region of interest" description="Disordered" evidence="1">
    <location>
        <begin position="37"/>
        <end position="59"/>
    </location>
</feature>
<evidence type="ECO:0000313" key="3">
    <source>
        <dbReference type="EMBL" id="KYN11011.1"/>
    </source>
</evidence>
<dbReference type="InterPro" id="IPR036875">
    <property type="entry name" value="Znf_CCHC_sf"/>
</dbReference>
<evidence type="ECO:0000259" key="2">
    <source>
        <dbReference type="Pfam" id="PF02037"/>
    </source>
</evidence>
<evidence type="ECO:0000313" key="4">
    <source>
        <dbReference type="Proteomes" id="UP000078492"/>
    </source>
</evidence>
<gene>
    <name evidence="3" type="ORF">ALC57_16844</name>
</gene>
<proteinExistence type="predicted"/>
<dbReference type="STRING" id="471704.A0A151IUG0"/>
<dbReference type="SUPFAM" id="SSF57756">
    <property type="entry name" value="Retrovirus zinc finger-like domains"/>
    <property type="match status" value="1"/>
</dbReference>
<evidence type="ECO:0000256" key="1">
    <source>
        <dbReference type="SAM" id="MobiDB-lite"/>
    </source>
</evidence>
<protein>
    <recommendedName>
        <fullName evidence="2">SAP domain-containing protein</fullName>
    </recommendedName>
</protein>
<feature type="domain" description="SAP" evidence="2">
    <location>
        <begin position="6"/>
        <end position="35"/>
    </location>
</feature>
<reference evidence="3 4" key="1">
    <citation type="submission" date="2015-09" db="EMBL/GenBank/DDBJ databases">
        <title>Trachymyrmex cornetzi WGS genome.</title>
        <authorList>
            <person name="Nygaard S."/>
            <person name="Hu H."/>
            <person name="Boomsma J."/>
            <person name="Zhang G."/>
        </authorList>
    </citation>
    <scope>NUCLEOTIDE SEQUENCE [LARGE SCALE GENOMIC DNA]</scope>
    <source>
        <strain evidence="3">Tcor2-1</strain>
        <tissue evidence="3">Whole body</tissue>
    </source>
</reference>
<dbReference type="Proteomes" id="UP000078492">
    <property type="component" value="Unassembled WGS sequence"/>
</dbReference>
<dbReference type="Pfam" id="PF02037">
    <property type="entry name" value="SAP"/>
    <property type="match status" value="1"/>
</dbReference>
<organism evidence="3 4">
    <name type="scientific">Trachymyrmex cornetzi</name>
    <dbReference type="NCBI Taxonomy" id="471704"/>
    <lineage>
        <taxon>Eukaryota</taxon>
        <taxon>Metazoa</taxon>
        <taxon>Ecdysozoa</taxon>
        <taxon>Arthropoda</taxon>
        <taxon>Hexapoda</taxon>
        <taxon>Insecta</taxon>
        <taxon>Pterygota</taxon>
        <taxon>Neoptera</taxon>
        <taxon>Endopterygota</taxon>
        <taxon>Hymenoptera</taxon>
        <taxon>Apocrita</taxon>
        <taxon>Aculeata</taxon>
        <taxon>Formicoidea</taxon>
        <taxon>Formicidae</taxon>
        <taxon>Myrmicinae</taxon>
        <taxon>Trachymyrmex</taxon>
    </lineage>
</organism>
<dbReference type="Gene3D" id="1.10.720.30">
    <property type="entry name" value="SAP domain"/>
    <property type="match status" value="1"/>
</dbReference>
<feature type="compositionally biased region" description="Polar residues" evidence="1">
    <location>
        <begin position="93"/>
        <end position="107"/>
    </location>
</feature>
<sequence length="143" mass="16095">MNPQDYTIVQLKELLKAKDLSVMGNKTDLILRYKNRHGAGRRYQKPKEKTKTAASEQAEADPALRGIKCFNYKERGHRATECAKSRVAASKPTDAQPNESAGKTSKAANEANLIQPFVRSEPYTVLITYTGHITKVTYRHFRA</sequence>
<feature type="region of interest" description="Disordered" evidence="1">
    <location>
        <begin position="81"/>
        <end position="108"/>
    </location>
</feature>
<dbReference type="GO" id="GO:0003676">
    <property type="term" value="F:nucleic acid binding"/>
    <property type="evidence" value="ECO:0007669"/>
    <property type="project" value="InterPro"/>
</dbReference>
<dbReference type="InterPro" id="IPR036361">
    <property type="entry name" value="SAP_dom_sf"/>
</dbReference>
<dbReference type="InterPro" id="IPR003034">
    <property type="entry name" value="SAP_dom"/>
</dbReference>
<dbReference type="AlphaFoldDB" id="A0A151IUG0"/>
<dbReference type="EMBL" id="KQ980964">
    <property type="protein sequence ID" value="KYN11011.1"/>
    <property type="molecule type" value="Genomic_DNA"/>
</dbReference>
<dbReference type="GO" id="GO:0008270">
    <property type="term" value="F:zinc ion binding"/>
    <property type="evidence" value="ECO:0007669"/>
    <property type="project" value="InterPro"/>
</dbReference>
<dbReference type="SUPFAM" id="SSF68906">
    <property type="entry name" value="SAP domain"/>
    <property type="match status" value="1"/>
</dbReference>
<keyword evidence="4" id="KW-1185">Reference proteome</keyword>